<feature type="region of interest" description="Disordered" evidence="1">
    <location>
        <begin position="27"/>
        <end position="50"/>
    </location>
</feature>
<evidence type="ECO:0000313" key="3">
    <source>
        <dbReference type="EMBL" id="WWD15604.1"/>
    </source>
</evidence>
<reference evidence="3" key="2">
    <citation type="submission" date="2024-01" db="EMBL/GenBank/DDBJ databases">
        <title>Comparative genomics of Cryptococcus and Kwoniella reveals pathogenesis evolution and contrasting modes of karyotype evolution via chromosome fusion or intercentromeric recombination.</title>
        <authorList>
            <person name="Coelho M.A."/>
            <person name="David-Palma M."/>
            <person name="Shea T."/>
            <person name="Bowers K."/>
            <person name="McGinley-Smith S."/>
            <person name="Mohammad A.W."/>
            <person name="Gnirke A."/>
            <person name="Yurkov A.M."/>
            <person name="Nowrousian M."/>
            <person name="Sun S."/>
            <person name="Cuomo C.A."/>
            <person name="Heitman J."/>
        </authorList>
    </citation>
    <scope>NUCLEOTIDE SEQUENCE</scope>
    <source>
        <strain evidence="3">CBS 12478</strain>
    </source>
</reference>
<evidence type="ECO:0000313" key="4">
    <source>
        <dbReference type="Proteomes" id="UP000322225"/>
    </source>
</evidence>
<keyword evidence="2" id="KW-0732">Signal</keyword>
<evidence type="ECO:0000256" key="2">
    <source>
        <dbReference type="SAM" id="SignalP"/>
    </source>
</evidence>
<dbReference type="AlphaFoldDB" id="A0A5M6BS97"/>
<feature type="compositionally biased region" description="Polar residues" evidence="1">
    <location>
        <begin position="230"/>
        <end position="242"/>
    </location>
</feature>
<feature type="region of interest" description="Disordered" evidence="1">
    <location>
        <begin position="221"/>
        <end position="254"/>
    </location>
</feature>
<dbReference type="InterPro" id="IPR035992">
    <property type="entry name" value="Ricin_B-like_lectins"/>
</dbReference>
<sequence length="254" mass="26346">MLVIRALVLLSTLASAAVVVAQDTLASSGGLSPSLTSTSPPSTTTDVSSITTSATAPTSAISSDTIVHIYSKISNRCLGIVGSYNNALFNGLPASLQDCSNMTQALNLTIETLGGVGSIFIQDPTHQVVYALGAQSNSSLEAGFLPLNGSRFLLVDASDPSSPLQLWQYTSDNRLVLPKLNLCLSQSDDYGPQAVSCDTVSDPIDLIWYITPVDGSSTNNSLSSVLLPPGNTSTPLTESSTKSCKRAGAKRTAS</sequence>
<dbReference type="Gene3D" id="2.80.10.50">
    <property type="match status" value="1"/>
</dbReference>
<dbReference type="Proteomes" id="UP000322225">
    <property type="component" value="Chromosome 1"/>
</dbReference>
<protein>
    <submittedName>
        <fullName evidence="3">Uncharacterized protein</fullName>
    </submittedName>
</protein>
<gene>
    <name evidence="3" type="ORF">CI109_100026</name>
</gene>
<accession>A0A5M6BS97</accession>
<dbReference type="EMBL" id="CP144051">
    <property type="protein sequence ID" value="WWD15604.1"/>
    <property type="molecule type" value="Genomic_DNA"/>
</dbReference>
<keyword evidence="4" id="KW-1185">Reference proteome</keyword>
<evidence type="ECO:0000256" key="1">
    <source>
        <dbReference type="SAM" id="MobiDB-lite"/>
    </source>
</evidence>
<proteinExistence type="predicted"/>
<feature type="signal peptide" evidence="2">
    <location>
        <begin position="1"/>
        <end position="16"/>
    </location>
</feature>
<dbReference type="RefSeq" id="XP_031858621.1">
    <property type="nucleotide sequence ID" value="XM_032007124.1"/>
</dbReference>
<organism evidence="3 4">
    <name type="scientific">Kwoniella shandongensis</name>
    <dbReference type="NCBI Taxonomy" id="1734106"/>
    <lineage>
        <taxon>Eukaryota</taxon>
        <taxon>Fungi</taxon>
        <taxon>Dikarya</taxon>
        <taxon>Basidiomycota</taxon>
        <taxon>Agaricomycotina</taxon>
        <taxon>Tremellomycetes</taxon>
        <taxon>Tremellales</taxon>
        <taxon>Cryptococcaceae</taxon>
        <taxon>Kwoniella</taxon>
    </lineage>
</organism>
<reference evidence="3" key="1">
    <citation type="submission" date="2017-08" db="EMBL/GenBank/DDBJ databases">
        <authorList>
            <person name="Cuomo C."/>
            <person name="Billmyre B."/>
            <person name="Heitman J."/>
        </authorList>
    </citation>
    <scope>NUCLEOTIDE SEQUENCE</scope>
    <source>
        <strain evidence="3">CBS 12478</strain>
    </source>
</reference>
<dbReference type="KEGG" id="ksn:43591292"/>
<dbReference type="SUPFAM" id="SSF50370">
    <property type="entry name" value="Ricin B-like lectins"/>
    <property type="match status" value="1"/>
</dbReference>
<feature type="compositionally biased region" description="Basic residues" evidence="1">
    <location>
        <begin position="243"/>
        <end position="254"/>
    </location>
</feature>
<dbReference type="GeneID" id="43591292"/>
<feature type="chain" id="PRO_5043501316" evidence="2">
    <location>
        <begin position="17"/>
        <end position="254"/>
    </location>
</feature>
<name>A0A5M6BS97_9TREE</name>